<dbReference type="AlphaFoldDB" id="A0A6A4WBQ3"/>
<dbReference type="GO" id="GO:0003677">
    <property type="term" value="F:DNA binding"/>
    <property type="evidence" value="ECO:0007669"/>
    <property type="project" value="UniProtKB-KW"/>
</dbReference>
<dbReference type="Gene3D" id="1.10.150.130">
    <property type="match status" value="1"/>
</dbReference>
<evidence type="ECO:0000313" key="2">
    <source>
        <dbReference type="EMBL" id="KAF0305177.1"/>
    </source>
</evidence>
<proteinExistence type="predicted"/>
<comment type="caution">
    <text evidence="2">The sequence shown here is derived from an EMBL/GenBank/DDBJ whole genome shotgun (WGS) entry which is preliminary data.</text>
</comment>
<dbReference type="OrthoDB" id="5971730at2759"/>
<accession>A0A6A4WBQ3</accession>
<reference evidence="2 3" key="1">
    <citation type="submission" date="2019-07" db="EMBL/GenBank/DDBJ databases">
        <title>Draft genome assembly of a fouling barnacle, Amphibalanus amphitrite (Darwin, 1854): The first reference genome for Thecostraca.</title>
        <authorList>
            <person name="Kim W."/>
        </authorList>
    </citation>
    <scope>NUCLEOTIDE SEQUENCE [LARGE SCALE GENOMIC DNA]</scope>
    <source>
        <strain evidence="2">SNU_AA5</strain>
        <tissue evidence="2">Soma without cirri and trophi</tissue>
    </source>
</reference>
<protein>
    <submittedName>
        <fullName evidence="2">Uncharacterized protein</fullName>
    </submittedName>
</protein>
<dbReference type="Proteomes" id="UP000440578">
    <property type="component" value="Unassembled WGS sequence"/>
</dbReference>
<evidence type="ECO:0000256" key="1">
    <source>
        <dbReference type="ARBA" id="ARBA00023125"/>
    </source>
</evidence>
<organism evidence="2 3">
    <name type="scientific">Amphibalanus amphitrite</name>
    <name type="common">Striped barnacle</name>
    <name type="synonym">Balanus amphitrite</name>
    <dbReference type="NCBI Taxonomy" id="1232801"/>
    <lineage>
        <taxon>Eukaryota</taxon>
        <taxon>Metazoa</taxon>
        <taxon>Ecdysozoa</taxon>
        <taxon>Arthropoda</taxon>
        <taxon>Crustacea</taxon>
        <taxon>Multicrustacea</taxon>
        <taxon>Cirripedia</taxon>
        <taxon>Thoracica</taxon>
        <taxon>Thoracicalcarea</taxon>
        <taxon>Balanomorpha</taxon>
        <taxon>Balanoidea</taxon>
        <taxon>Balanidae</taxon>
        <taxon>Amphibalaninae</taxon>
        <taxon>Amphibalanus</taxon>
    </lineage>
</organism>
<keyword evidence="3" id="KW-1185">Reference proteome</keyword>
<name>A0A6A4WBQ3_AMPAM</name>
<dbReference type="SUPFAM" id="SSF47823">
    <property type="entry name" value="lambda integrase-like, N-terminal domain"/>
    <property type="match status" value="1"/>
</dbReference>
<gene>
    <name evidence="2" type="ORF">FJT64_023127</name>
</gene>
<sequence>MEDSGIGTIIGSTLNSQLRDMVGDLVKDALAQHLPAALGAAAVADTLPAAAAADAQPAADESQPLTDHTIAGIPATASTGRPPAGALELGRIRHRRTADALIGAALAATTQRAYQRVREQLAAFVVRQTAQPLLPISTLELLDFLGSRYAAGCGSSTLASMVSAVAYDHRVCGLPDPTADFRVKQLLAGARRLRAGRAAGLDASHLTGHCLRISDASHGAAIGLSEVQLRDAGRWSSSAWRRYLRRPVSLLQRTPRCRSSV</sequence>
<keyword evidence="1" id="KW-0238">DNA-binding</keyword>
<dbReference type="InterPro" id="IPR010998">
    <property type="entry name" value="Integrase_recombinase_N"/>
</dbReference>
<dbReference type="EMBL" id="VIIS01000774">
    <property type="protein sequence ID" value="KAF0305177.1"/>
    <property type="molecule type" value="Genomic_DNA"/>
</dbReference>
<evidence type="ECO:0000313" key="3">
    <source>
        <dbReference type="Proteomes" id="UP000440578"/>
    </source>
</evidence>